<dbReference type="SUPFAM" id="SSF81383">
    <property type="entry name" value="F-box domain"/>
    <property type="match status" value="1"/>
</dbReference>
<protein>
    <recommendedName>
        <fullName evidence="2">F-box domain-containing protein</fullName>
    </recommendedName>
</protein>
<dbReference type="Proteomes" id="UP001316803">
    <property type="component" value="Unassembled WGS sequence"/>
</dbReference>
<dbReference type="EMBL" id="JAKLMC020000019">
    <property type="protein sequence ID" value="KAK5951655.1"/>
    <property type="molecule type" value="Genomic_DNA"/>
</dbReference>
<organism evidence="3 4">
    <name type="scientific">Knufia fluminis</name>
    <dbReference type="NCBI Taxonomy" id="191047"/>
    <lineage>
        <taxon>Eukaryota</taxon>
        <taxon>Fungi</taxon>
        <taxon>Dikarya</taxon>
        <taxon>Ascomycota</taxon>
        <taxon>Pezizomycotina</taxon>
        <taxon>Eurotiomycetes</taxon>
        <taxon>Chaetothyriomycetidae</taxon>
        <taxon>Chaetothyriales</taxon>
        <taxon>Trichomeriaceae</taxon>
        <taxon>Knufia</taxon>
    </lineage>
</organism>
<feature type="transmembrane region" description="Helical" evidence="1">
    <location>
        <begin position="259"/>
        <end position="278"/>
    </location>
</feature>
<keyword evidence="1" id="KW-0472">Membrane</keyword>
<accession>A0AAN8EDJ3</accession>
<evidence type="ECO:0000313" key="4">
    <source>
        <dbReference type="Proteomes" id="UP001316803"/>
    </source>
</evidence>
<comment type="caution">
    <text evidence="3">The sequence shown here is derived from an EMBL/GenBank/DDBJ whole genome shotgun (WGS) entry which is preliminary data.</text>
</comment>
<keyword evidence="1" id="KW-0812">Transmembrane</keyword>
<keyword evidence="1" id="KW-1133">Transmembrane helix</keyword>
<dbReference type="InterPro" id="IPR001810">
    <property type="entry name" value="F-box_dom"/>
</dbReference>
<proteinExistence type="predicted"/>
<evidence type="ECO:0000313" key="3">
    <source>
        <dbReference type="EMBL" id="KAK5951655.1"/>
    </source>
</evidence>
<dbReference type="InterPro" id="IPR036047">
    <property type="entry name" value="F-box-like_dom_sf"/>
</dbReference>
<dbReference type="Pfam" id="PF00646">
    <property type="entry name" value="F-box"/>
    <property type="match status" value="1"/>
</dbReference>
<keyword evidence="4" id="KW-1185">Reference proteome</keyword>
<dbReference type="AlphaFoldDB" id="A0AAN8EDJ3"/>
<reference evidence="3 4" key="1">
    <citation type="submission" date="2022-12" db="EMBL/GenBank/DDBJ databases">
        <title>Genomic features and morphological characterization of a novel Knufia sp. strain isolated from spacecraft assembly facility.</title>
        <authorList>
            <person name="Teixeira M."/>
            <person name="Chander A.M."/>
            <person name="Stajich J.E."/>
            <person name="Venkateswaran K."/>
        </authorList>
    </citation>
    <scope>NUCLEOTIDE SEQUENCE [LARGE SCALE GENOMIC DNA]</scope>
    <source>
        <strain evidence="3 4">FJI-L2-BK-P2</strain>
    </source>
</reference>
<evidence type="ECO:0000256" key="1">
    <source>
        <dbReference type="SAM" id="Phobius"/>
    </source>
</evidence>
<evidence type="ECO:0000259" key="2">
    <source>
        <dbReference type="Pfam" id="PF00646"/>
    </source>
</evidence>
<dbReference type="CDD" id="cd09917">
    <property type="entry name" value="F-box_SF"/>
    <property type="match status" value="1"/>
</dbReference>
<feature type="domain" description="F-box" evidence="2">
    <location>
        <begin position="46"/>
        <end position="76"/>
    </location>
</feature>
<name>A0AAN8EDJ3_9EURO</name>
<gene>
    <name evidence="3" type="ORF">OHC33_007334</name>
</gene>
<sequence length="306" mass="35956">MARPIGNRIWPMDEAGRSTVLRIPQDVDLNHQKQQKDLSGGPSSIANLPPELHGLILSHLPAIDRACLALTCKSLAASAITSPHLRASPWTPWLFFKGDQFPSRHLLIQRLAHGWIDKSRLRYCQNCQRILPRDPGYFRQKLQKKKKLPWNIKVELEEEKWKRLSNNKKYEHILKTWSESSREDSSIFSCNKCLTREMERTTGWERDLEKALPRQAENEWGHQVPVECPCCVVHSLTNTYKEPRKPKFRPWLWKWTKRVGSFVGNTILVFVYLIYLLFKAPIDIGMWLWKKKTRSGFHFRRAMCMK</sequence>